<dbReference type="AlphaFoldDB" id="A0AA88SAM6"/>
<dbReference type="EMBL" id="JAVHJS010000020">
    <property type="protein sequence ID" value="KAK2825423.1"/>
    <property type="molecule type" value="Genomic_DNA"/>
</dbReference>
<evidence type="ECO:0000313" key="1">
    <source>
        <dbReference type="EMBL" id="KAK2825423.1"/>
    </source>
</evidence>
<organism evidence="1 2">
    <name type="scientific">Tachysurus vachellii</name>
    <name type="common">Darkbarbel catfish</name>
    <name type="synonym">Pelteobagrus vachellii</name>
    <dbReference type="NCBI Taxonomy" id="175792"/>
    <lineage>
        <taxon>Eukaryota</taxon>
        <taxon>Metazoa</taxon>
        <taxon>Chordata</taxon>
        <taxon>Craniata</taxon>
        <taxon>Vertebrata</taxon>
        <taxon>Euteleostomi</taxon>
        <taxon>Actinopterygii</taxon>
        <taxon>Neopterygii</taxon>
        <taxon>Teleostei</taxon>
        <taxon>Ostariophysi</taxon>
        <taxon>Siluriformes</taxon>
        <taxon>Bagridae</taxon>
        <taxon>Tachysurus</taxon>
    </lineage>
</organism>
<reference evidence="1" key="1">
    <citation type="submission" date="2023-08" db="EMBL/GenBank/DDBJ databases">
        <title>Pelteobagrus vachellii genome.</title>
        <authorList>
            <person name="Liu H."/>
        </authorList>
    </citation>
    <scope>NUCLEOTIDE SEQUENCE</scope>
    <source>
        <strain evidence="1">PRFRI_2022a</strain>
        <tissue evidence="1">Muscle</tissue>
    </source>
</reference>
<comment type="caution">
    <text evidence="1">The sequence shown here is derived from an EMBL/GenBank/DDBJ whole genome shotgun (WGS) entry which is preliminary data.</text>
</comment>
<protein>
    <submittedName>
        <fullName evidence="1">Uncharacterized protein</fullName>
    </submittedName>
</protein>
<keyword evidence="2" id="KW-1185">Reference proteome</keyword>
<evidence type="ECO:0000313" key="2">
    <source>
        <dbReference type="Proteomes" id="UP001187315"/>
    </source>
</evidence>
<proteinExistence type="predicted"/>
<dbReference type="Proteomes" id="UP001187315">
    <property type="component" value="Unassembled WGS sequence"/>
</dbReference>
<accession>A0AA88SAM6</accession>
<sequence>MIAILEQTIKVSLFIHQLKKDRQVLFLYRTICIDAHENQCVCHPKLFVRHLNLLRKKANIKPRLHHVNDEQFMLFTASRDIGVNDALKFASKPFVAEESELDWV</sequence>
<name>A0AA88SAM6_TACVA</name>
<gene>
    <name evidence="1" type="ORF">Q7C36_019350</name>
</gene>